<dbReference type="HAMAP" id="MF_00209">
    <property type="entry name" value="Inorganic_PPase"/>
    <property type="match status" value="1"/>
</dbReference>
<comment type="cofactor">
    <cofactor evidence="1">
        <name>Mg(2+)</name>
        <dbReference type="ChEBI" id="CHEBI:18420"/>
    </cofactor>
</comment>
<sequence>MFLNKKMENLDCFIEISKGSNIKYEFDKKKNSMRCDRILHTSMGYPGNYGYIPKTLSDDGDAIDVLLITDYKLNSNTLIRVKIIGVLLMEDEAGNDEKLICVPHEKVDPTSQYIDDLEDLPKCLLNKILHFFKHYKDNETDKFVKIIGFEDSVEANKIYAKSKMKYNNNSQMKNIFNDIIFNDMCG</sequence>
<evidence type="ECO:0000256" key="4">
    <source>
        <dbReference type="ARBA" id="ARBA00022801"/>
    </source>
</evidence>
<gene>
    <name evidence="6" type="ORF">METZ01_LOCUS137151</name>
</gene>
<name>A0A381Z6C1_9ZZZZ</name>
<dbReference type="InterPro" id="IPR036649">
    <property type="entry name" value="Pyrophosphatase_sf"/>
</dbReference>
<keyword evidence="4" id="KW-0378">Hydrolase</keyword>
<dbReference type="AlphaFoldDB" id="A0A381Z6C1"/>
<dbReference type="GO" id="GO:0005737">
    <property type="term" value="C:cytoplasm"/>
    <property type="evidence" value="ECO:0007669"/>
    <property type="project" value="InterPro"/>
</dbReference>
<evidence type="ECO:0000256" key="3">
    <source>
        <dbReference type="ARBA" id="ARBA00022723"/>
    </source>
</evidence>
<dbReference type="GO" id="GO:0000287">
    <property type="term" value="F:magnesium ion binding"/>
    <property type="evidence" value="ECO:0007669"/>
    <property type="project" value="InterPro"/>
</dbReference>
<dbReference type="EMBL" id="UINC01019962">
    <property type="protein sequence ID" value="SVA84297.1"/>
    <property type="molecule type" value="Genomic_DNA"/>
</dbReference>
<dbReference type="CDD" id="cd00412">
    <property type="entry name" value="pyrophosphatase"/>
    <property type="match status" value="1"/>
</dbReference>
<dbReference type="SUPFAM" id="SSF50324">
    <property type="entry name" value="Inorganic pyrophosphatase"/>
    <property type="match status" value="1"/>
</dbReference>
<dbReference type="InterPro" id="IPR008162">
    <property type="entry name" value="Pyrophosphatase"/>
</dbReference>
<feature type="non-terminal residue" evidence="6">
    <location>
        <position position="1"/>
    </location>
</feature>
<evidence type="ECO:0000256" key="2">
    <source>
        <dbReference type="ARBA" id="ARBA00012146"/>
    </source>
</evidence>
<dbReference type="GO" id="GO:0006796">
    <property type="term" value="P:phosphate-containing compound metabolic process"/>
    <property type="evidence" value="ECO:0007669"/>
    <property type="project" value="InterPro"/>
</dbReference>
<feature type="non-terminal residue" evidence="6">
    <location>
        <position position="186"/>
    </location>
</feature>
<accession>A0A381Z6C1</accession>
<evidence type="ECO:0000256" key="1">
    <source>
        <dbReference type="ARBA" id="ARBA00001946"/>
    </source>
</evidence>
<dbReference type="Pfam" id="PF00719">
    <property type="entry name" value="Pyrophosphatase"/>
    <property type="match status" value="1"/>
</dbReference>
<dbReference type="Gene3D" id="3.90.80.10">
    <property type="entry name" value="Inorganic pyrophosphatase"/>
    <property type="match status" value="1"/>
</dbReference>
<proteinExistence type="inferred from homology"/>
<organism evidence="6">
    <name type="scientific">marine metagenome</name>
    <dbReference type="NCBI Taxonomy" id="408172"/>
    <lineage>
        <taxon>unclassified sequences</taxon>
        <taxon>metagenomes</taxon>
        <taxon>ecological metagenomes</taxon>
    </lineage>
</organism>
<evidence type="ECO:0000313" key="6">
    <source>
        <dbReference type="EMBL" id="SVA84297.1"/>
    </source>
</evidence>
<keyword evidence="5" id="KW-0460">Magnesium</keyword>
<dbReference type="EC" id="3.6.1.1" evidence="2"/>
<dbReference type="GO" id="GO:0004427">
    <property type="term" value="F:inorganic diphosphate phosphatase activity"/>
    <property type="evidence" value="ECO:0007669"/>
    <property type="project" value="UniProtKB-EC"/>
</dbReference>
<evidence type="ECO:0000256" key="5">
    <source>
        <dbReference type="ARBA" id="ARBA00022842"/>
    </source>
</evidence>
<reference evidence="6" key="1">
    <citation type="submission" date="2018-05" db="EMBL/GenBank/DDBJ databases">
        <authorList>
            <person name="Lanie J.A."/>
            <person name="Ng W.-L."/>
            <person name="Kazmierczak K.M."/>
            <person name="Andrzejewski T.M."/>
            <person name="Davidsen T.M."/>
            <person name="Wayne K.J."/>
            <person name="Tettelin H."/>
            <person name="Glass J.I."/>
            <person name="Rusch D."/>
            <person name="Podicherti R."/>
            <person name="Tsui H.-C.T."/>
            <person name="Winkler M.E."/>
        </authorList>
    </citation>
    <scope>NUCLEOTIDE SEQUENCE</scope>
</reference>
<keyword evidence="3" id="KW-0479">Metal-binding</keyword>
<protein>
    <recommendedName>
        <fullName evidence="2">inorganic diphosphatase</fullName>
        <ecNumber evidence="2">3.6.1.1</ecNumber>
    </recommendedName>
</protein>
<dbReference type="PANTHER" id="PTHR10286">
    <property type="entry name" value="INORGANIC PYROPHOSPHATASE"/>
    <property type="match status" value="1"/>
</dbReference>